<feature type="transmembrane region" description="Helical" evidence="1">
    <location>
        <begin position="9"/>
        <end position="29"/>
    </location>
</feature>
<proteinExistence type="predicted"/>
<keyword evidence="1" id="KW-1133">Transmembrane helix</keyword>
<protein>
    <recommendedName>
        <fullName evidence="2">SPOR domain-containing protein</fullName>
    </recommendedName>
</protein>
<evidence type="ECO:0000313" key="3">
    <source>
        <dbReference type="EMBL" id="SUZ50288.1"/>
    </source>
</evidence>
<dbReference type="SUPFAM" id="SSF110997">
    <property type="entry name" value="Sporulation related repeat"/>
    <property type="match status" value="1"/>
</dbReference>
<keyword evidence="1" id="KW-0812">Transmembrane</keyword>
<keyword evidence="1" id="KW-0472">Membrane</keyword>
<dbReference type="EMBL" id="UINC01000163">
    <property type="protein sequence ID" value="SUZ50288.1"/>
    <property type="molecule type" value="Genomic_DNA"/>
</dbReference>
<dbReference type="GO" id="GO:0042834">
    <property type="term" value="F:peptidoglycan binding"/>
    <property type="evidence" value="ECO:0007669"/>
    <property type="project" value="InterPro"/>
</dbReference>
<evidence type="ECO:0000259" key="2">
    <source>
        <dbReference type="PROSITE" id="PS51724"/>
    </source>
</evidence>
<dbReference type="PROSITE" id="PS51724">
    <property type="entry name" value="SPOR"/>
    <property type="match status" value="1"/>
</dbReference>
<dbReference type="InterPro" id="IPR036680">
    <property type="entry name" value="SPOR-like_sf"/>
</dbReference>
<evidence type="ECO:0000256" key="1">
    <source>
        <dbReference type="SAM" id="Phobius"/>
    </source>
</evidence>
<dbReference type="InterPro" id="IPR007730">
    <property type="entry name" value="SPOR-like_dom"/>
</dbReference>
<dbReference type="Pfam" id="PF05036">
    <property type="entry name" value="SPOR"/>
    <property type="match status" value="2"/>
</dbReference>
<sequence length="345" mass="39945">MTKKRIRRLLLLWLATLIMGGIVGMLLYVQMAVHQENVVASLEVESPQVKEELPADTEIVEKEVAEPEPGAVGTADISEDTEYSHLVETESPFWNVYPISSSGVSAENWHTILVQNRFKIDYTITPLAPRDWHLVRSNKAIRVQFRSELLAVKDILARKKRGKFSIQLISIEHARFPLAVSLLSRLLNDGYYAYLHRTDAKFEGKYWYRVRVGFFKNLEDARTTGKKISEKYQGEDYFSTKFWPVQPGPQELSRPVIDLRQPLNKPWVIQLPLYSSQAEALKDMAQINIETDFSYISQKLESASSGKLEFRIRIGFFETKKEAGRMIYRLKKKFPQFKRMKSLHL</sequence>
<name>A0A381N998_9ZZZZ</name>
<gene>
    <name evidence="3" type="ORF">METZ01_LOCUS3142</name>
</gene>
<accession>A0A381N998</accession>
<dbReference type="Gene3D" id="3.30.70.1070">
    <property type="entry name" value="Sporulation related repeat"/>
    <property type="match status" value="1"/>
</dbReference>
<reference evidence="3" key="1">
    <citation type="submission" date="2018-05" db="EMBL/GenBank/DDBJ databases">
        <authorList>
            <person name="Lanie J.A."/>
            <person name="Ng W.-L."/>
            <person name="Kazmierczak K.M."/>
            <person name="Andrzejewski T.M."/>
            <person name="Davidsen T.M."/>
            <person name="Wayne K.J."/>
            <person name="Tettelin H."/>
            <person name="Glass J.I."/>
            <person name="Rusch D."/>
            <person name="Podicherti R."/>
            <person name="Tsui H.-C.T."/>
            <person name="Winkler M.E."/>
        </authorList>
    </citation>
    <scope>NUCLEOTIDE SEQUENCE</scope>
</reference>
<dbReference type="AlphaFoldDB" id="A0A381N998"/>
<organism evidence="3">
    <name type="scientific">marine metagenome</name>
    <dbReference type="NCBI Taxonomy" id="408172"/>
    <lineage>
        <taxon>unclassified sequences</taxon>
        <taxon>metagenomes</taxon>
        <taxon>ecological metagenomes</taxon>
    </lineage>
</organism>
<feature type="domain" description="SPOR" evidence="2">
    <location>
        <begin position="261"/>
        <end position="344"/>
    </location>
</feature>